<dbReference type="AlphaFoldDB" id="A0A158A900"/>
<evidence type="ECO:0000313" key="2">
    <source>
        <dbReference type="EMBL" id="SAK54298.1"/>
    </source>
</evidence>
<keyword evidence="3" id="KW-1185">Reference proteome</keyword>
<dbReference type="InterPro" id="IPR018712">
    <property type="entry name" value="Tle1-like_cat"/>
</dbReference>
<dbReference type="PANTHER" id="PTHR33840">
    <property type="match status" value="1"/>
</dbReference>
<dbReference type="EMBL" id="FCOJ02000010">
    <property type="protein sequence ID" value="SAK54298.1"/>
    <property type="molecule type" value="Genomic_DNA"/>
</dbReference>
<feature type="domain" description="T6SS Phospholipase effector Tle1-like catalytic" evidence="1">
    <location>
        <begin position="55"/>
        <end position="180"/>
    </location>
</feature>
<accession>A0A158A900</accession>
<gene>
    <name evidence="2" type="ORF">AWB82_01938</name>
</gene>
<proteinExistence type="predicted"/>
<organism evidence="2 3">
    <name type="scientific">Caballeronia glebae</name>
    <dbReference type="NCBI Taxonomy" id="1777143"/>
    <lineage>
        <taxon>Bacteria</taxon>
        <taxon>Pseudomonadati</taxon>
        <taxon>Pseudomonadota</taxon>
        <taxon>Betaproteobacteria</taxon>
        <taxon>Burkholderiales</taxon>
        <taxon>Burkholderiaceae</taxon>
        <taxon>Caballeronia</taxon>
    </lineage>
</organism>
<feature type="domain" description="T6SS Phospholipase effector Tle1-like catalytic" evidence="1">
    <location>
        <begin position="205"/>
        <end position="308"/>
    </location>
</feature>
<comment type="caution">
    <text evidence="2">The sequence shown here is derived from an EMBL/GenBank/DDBJ whole genome shotgun (WGS) entry which is preliminary data.</text>
</comment>
<dbReference type="Proteomes" id="UP000054596">
    <property type="component" value="Unassembled WGS sequence"/>
</dbReference>
<name>A0A158A900_9BURK</name>
<dbReference type="STRING" id="1777143.AWB82_01938"/>
<evidence type="ECO:0000259" key="1">
    <source>
        <dbReference type="Pfam" id="PF09994"/>
    </source>
</evidence>
<sequence length="538" mass="59375">MTVRQAGAPITDEGLRHAAFQGGEKIAQDRFSPLNKAGPLRLDDAKCRVYPKLSFFFDGTGNNLEIDDPLGRLSNVAKLFNLASEDRAGRHASKRYISGVGTPFKFPKLIGYTDKLADDKGGNLGLGLAVGGDVRIEYALAEFSRILKIDWSSASWKCMQYISVAIFGFSRGATEARAFVRKLIDKNCERTETGLIWVAPNGERVPLRINFMGLFDTVASVGGPSRHLGWASELAIPPEVERCVHYVAAHEVRAAFPLDSVRVDRTYPANCEEVVYPGVHSDVGGGYAPDEQGRSNMLARIPLRHMLADAVRAGVPLKLPSQMKEDVGADYALVDDEPVVHLYREYMAALPASEGGDVEALIQVHRRVQFQWRSALERQPNDFRVLGRLYGKVSAAKCAAVPAATDADHPKCGDNQWDYEVPSDPSEQAAQLLREQRRLVQRVAFLRHPVEHRAGDRDWPPPEPRKRTAYEGLILSAWDDRAGSPAAVDGLLAEHVHDSVAHFTSWPCALYDPRGVYCDSKKYYANAKEVNADDVAIA</sequence>
<dbReference type="OrthoDB" id="4378831at2"/>
<reference evidence="2" key="1">
    <citation type="submission" date="2016-01" db="EMBL/GenBank/DDBJ databases">
        <authorList>
            <person name="Peeters C."/>
        </authorList>
    </citation>
    <scope>NUCLEOTIDE SEQUENCE [LARGE SCALE GENOMIC DNA]</scope>
    <source>
        <strain evidence="2">LMG 29325</strain>
    </source>
</reference>
<dbReference type="RefSeq" id="WP_086966888.1">
    <property type="nucleotide sequence ID" value="NZ_FCOJ02000010.1"/>
</dbReference>
<evidence type="ECO:0000313" key="3">
    <source>
        <dbReference type="Proteomes" id="UP000054596"/>
    </source>
</evidence>
<dbReference type="PANTHER" id="PTHR33840:SF1">
    <property type="entry name" value="TLE1 PHOSPHOLIPASE DOMAIN-CONTAINING PROTEIN"/>
    <property type="match status" value="1"/>
</dbReference>
<protein>
    <submittedName>
        <fullName evidence="2">Hcp</fullName>
    </submittedName>
</protein>
<dbReference type="Pfam" id="PF09994">
    <property type="entry name" value="T6SS_Tle1-like_cat"/>
    <property type="match status" value="2"/>
</dbReference>